<reference evidence="1 2" key="1">
    <citation type="submission" date="2016-10" db="EMBL/GenBank/DDBJ databases">
        <authorList>
            <person name="de Groot N.N."/>
        </authorList>
    </citation>
    <scope>NUCLEOTIDE SEQUENCE [LARGE SCALE GENOMIC DNA]</scope>
    <source>
        <strain evidence="1 2">DSM 9990</strain>
    </source>
</reference>
<evidence type="ECO:0008006" key="3">
    <source>
        <dbReference type="Google" id="ProtNLM"/>
    </source>
</evidence>
<gene>
    <name evidence="1" type="ORF">SAMN05660836_02515</name>
</gene>
<dbReference type="Gene3D" id="3.10.540.10">
    <property type="entry name" value="duf1285 like domain"/>
    <property type="match status" value="1"/>
</dbReference>
<dbReference type="AlphaFoldDB" id="A0A1I4VY80"/>
<protein>
    <recommendedName>
        <fullName evidence="3">DUF1285 domain-containing protein</fullName>
    </recommendedName>
</protein>
<sequence length="162" mass="18916">MNGKAHNVPEDLPPCGIKVDSEGNWFYEGRPIIREDILKLFYSNLHFSREKGFWIEWQGKACTLDVEDTPYVVIDVEKKEQPGGNEYFLLRLRHIKETEQLDPRTLFVGRGNVLYCKIKGGEVKARFSRPAYYRLAKWIEEDNGTFYVCLNGKRYNIAYGDL</sequence>
<name>A0A1I4VY80_9BACT</name>
<keyword evidence="2" id="KW-1185">Reference proteome</keyword>
<dbReference type="Proteomes" id="UP000199611">
    <property type="component" value="Unassembled WGS sequence"/>
</dbReference>
<organism evidence="1 2">
    <name type="scientific">Thermodesulforhabdus norvegica</name>
    <dbReference type="NCBI Taxonomy" id="39841"/>
    <lineage>
        <taxon>Bacteria</taxon>
        <taxon>Pseudomonadati</taxon>
        <taxon>Thermodesulfobacteriota</taxon>
        <taxon>Syntrophobacteria</taxon>
        <taxon>Syntrophobacterales</taxon>
        <taxon>Thermodesulforhabdaceae</taxon>
        <taxon>Thermodesulforhabdus</taxon>
    </lineage>
</organism>
<accession>A0A1I4VY80</accession>
<evidence type="ECO:0000313" key="1">
    <source>
        <dbReference type="EMBL" id="SFN06100.1"/>
    </source>
</evidence>
<dbReference type="STRING" id="39841.SAMN05660836_02515"/>
<proteinExistence type="predicted"/>
<evidence type="ECO:0000313" key="2">
    <source>
        <dbReference type="Proteomes" id="UP000199611"/>
    </source>
</evidence>
<dbReference type="EMBL" id="FOUU01000012">
    <property type="protein sequence ID" value="SFN06100.1"/>
    <property type="molecule type" value="Genomic_DNA"/>
</dbReference>
<dbReference type="RefSeq" id="WP_177193655.1">
    <property type="nucleotide sequence ID" value="NZ_FOUU01000012.1"/>
</dbReference>